<proteinExistence type="predicted"/>
<keyword evidence="2" id="KW-1185">Reference proteome</keyword>
<organism evidence="1 2">
    <name type="scientific">Lactococcus termiticola</name>
    <dbReference type="NCBI Taxonomy" id="2169526"/>
    <lineage>
        <taxon>Bacteria</taxon>
        <taxon>Bacillati</taxon>
        <taxon>Bacillota</taxon>
        <taxon>Bacilli</taxon>
        <taxon>Lactobacillales</taxon>
        <taxon>Streptococcaceae</taxon>
        <taxon>Lactococcus</taxon>
    </lineage>
</organism>
<comment type="caution">
    <text evidence="1">The sequence shown here is derived from an EMBL/GenBank/DDBJ whole genome shotgun (WGS) entry which is preliminary data.</text>
</comment>
<accession>A0A2R5HG71</accession>
<sequence length="39" mass="4297">MGALHSLDYALSSEEGPLKLSKRDGKPGLNCFEFKRETA</sequence>
<reference evidence="1 2" key="1">
    <citation type="journal article" date="2018" name="Genome Announc.">
        <title>Draft Genome Sequence of Lactococcus sp. Strain NtB2 (JCM 32569), Isolated from the Gut of the Higher Termite Nasutitermes takasagoensis.</title>
        <authorList>
            <person name="Noda S."/>
            <person name="Aihara C."/>
            <person name="Yuki M."/>
            <person name="Ohkuma M."/>
        </authorList>
    </citation>
    <scope>NUCLEOTIDE SEQUENCE [LARGE SCALE GENOMIC DNA]</scope>
    <source>
        <strain evidence="1 2">NtB2</strain>
    </source>
</reference>
<evidence type="ECO:0000313" key="1">
    <source>
        <dbReference type="EMBL" id="GBG97014.1"/>
    </source>
</evidence>
<name>A0A2R5HG71_9LACT</name>
<protein>
    <submittedName>
        <fullName evidence="1">Uncharacterized protein</fullName>
    </submittedName>
</protein>
<gene>
    <name evidence="1" type="ORF">NtB2_01151</name>
</gene>
<dbReference type="EMBL" id="BFFO01000006">
    <property type="protein sequence ID" value="GBG97014.1"/>
    <property type="molecule type" value="Genomic_DNA"/>
</dbReference>
<dbReference type="AlphaFoldDB" id="A0A2R5HG71"/>
<dbReference type="Proteomes" id="UP000245021">
    <property type="component" value="Unassembled WGS sequence"/>
</dbReference>
<evidence type="ECO:0000313" key="2">
    <source>
        <dbReference type="Proteomes" id="UP000245021"/>
    </source>
</evidence>